<dbReference type="Proteomes" id="UP001224890">
    <property type="component" value="Unassembled WGS sequence"/>
</dbReference>
<keyword evidence="1" id="KW-0812">Transmembrane</keyword>
<sequence>MLLCLVYASGESVLYWTENFLHSRPTCQRLYTYTYARNRTKKGTDGGGRKGVGWQGQGSIGGYGVRRGKGKGNGETEDLDKSMFSNSLSFLDDAGPPQGRFWKLVRRQRKGLVRWRKLFGEELHIKDKTRSESLVRALSCCFVLVFFLLFFLSLSPSPFWLLLLLSTLRERFLNNKPPQTKHCIESFCVCVPMYLAAFALFSIIYSFSGVFFQPYHHRCCRRLSPTRSENWIHQMFGFCLFSSGCSMAGVCLEGFYGGGKAREGKGRFCGRCSSIDRLCYISRVRSFLAEEIPNVERERERRGGVPSVS</sequence>
<keyword evidence="3" id="KW-1185">Reference proteome</keyword>
<evidence type="ECO:0000313" key="3">
    <source>
        <dbReference type="Proteomes" id="UP001224890"/>
    </source>
</evidence>
<accession>A0AAJ0AYL7</accession>
<reference evidence="2" key="1">
    <citation type="submission" date="2021-06" db="EMBL/GenBank/DDBJ databases">
        <title>Comparative genomics, transcriptomics and evolutionary studies reveal genomic signatures of adaptation to plant cell wall in hemibiotrophic fungi.</title>
        <authorList>
            <consortium name="DOE Joint Genome Institute"/>
            <person name="Baroncelli R."/>
            <person name="Diaz J.F."/>
            <person name="Benocci T."/>
            <person name="Peng M."/>
            <person name="Battaglia E."/>
            <person name="Haridas S."/>
            <person name="Andreopoulos W."/>
            <person name="Labutti K."/>
            <person name="Pangilinan J."/>
            <person name="Floch G.L."/>
            <person name="Makela M.R."/>
            <person name="Henrissat B."/>
            <person name="Grigoriev I.V."/>
            <person name="Crouch J.A."/>
            <person name="De Vries R.P."/>
            <person name="Sukno S.A."/>
            <person name="Thon M.R."/>
        </authorList>
    </citation>
    <scope>NUCLEOTIDE SEQUENCE</scope>
    <source>
        <strain evidence="2">CBS 193.32</strain>
    </source>
</reference>
<dbReference type="RefSeq" id="XP_060436458.1">
    <property type="nucleotide sequence ID" value="XM_060565556.1"/>
</dbReference>
<gene>
    <name evidence="2" type="ORF">BDP55DRAFT_139958</name>
</gene>
<feature type="transmembrane region" description="Helical" evidence="1">
    <location>
        <begin position="186"/>
        <end position="211"/>
    </location>
</feature>
<evidence type="ECO:0000313" key="2">
    <source>
        <dbReference type="EMBL" id="KAK1700701.1"/>
    </source>
</evidence>
<keyword evidence="1" id="KW-1133">Transmembrane helix</keyword>
<feature type="transmembrane region" description="Helical" evidence="1">
    <location>
        <begin position="231"/>
        <end position="252"/>
    </location>
</feature>
<feature type="transmembrane region" description="Helical" evidence="1">
    <location>
        <begin position="142"/>
        <end position="165"/>
    </location>
</feature>
<organism evidence="2 3">
    <name type="scientific">Colletotrichum godetiae</name>
    <dbReference type="NCBI Taxonomy" id="1209918"/>
    <lineage>
        <taxon>Eukaryota</taxon>
        <taxon>Fungi</taxon>
        <taxon>Dikarya</taxon>
        <taxon>Ascomycota</taxon>
        <taxon>Pezizomycotina</taxon>
        <taxon>Sordariomycetes</taxon>
        <taxon>Hypocreomycetidae</taxon>
        <taxon>Glomerellales</taxon>
        <taxon>Glomerellaceae</taxon>
        <taxon>Colletotrichum</taxon>
        <taxon>Colletotrichum acutatum species complex</taxon>
    </lineage>
</organism>
<name>A0AAJ0AYL7_9PEZI</name>
<keyword evidence="1" id="KW-0472">Membrane</keyword>
<proteinExistence type="predicted"/>
<comment type="caution">
    <text evidence="2">The sequence shown here is derived from an EMBL/GenBank/DDBJ whole genome shotgun (WGS) entry which is preliminary data.</text>
</comment>
<dbReference type="GeneID" id="85450082"/>
<dbReference type="AlphaFoldDB" id="A0AAJ0AYL7"/>
<evidence type="ECO:0008006" key="4">
    <source>
        <dbReference type="Google" id="ProtNLM"/>
    </source>
</evidence>
<dbReference type="EMBL" id="JAHMHR010000002">
    <property type="protein sequence ID" value="KAK1700701.1"/>
    <property type="molecule type" value="Genomic_DNA"/>
</dbReference>
<protein>
    <recommendedName>
        <fullName evidence="4">Transmembrane protein</fullName>
    </recommendedName>
</protein>
<evidence type="ECO:0000256" key="1">
    <source>
        <dbReference type="SAM" id="Phobius"/>
    </source>
</evidence>